<gene>
    <name evidence="2" type="ORF">SAMN05444002_3223</name>
</gene>
<reference evidence="3" key="1">
    <citation type="submission" date="2016-11" db="EMBL/GenBank/DDBJ databases">
        <authorList>
            <person name="Varghese N."/>
            <person name="Submissions S."/>
        </authorList>
    </citation>
    <scope>NUCLEOTIDE SEQUENCE [LARGE SCALE GENOMIC DNA]</scope>
    <source>
        <strain evidence="3">DSM 29440</strain>
    </source>
</reference>
<organism evidence="2 3">
    <name type="scientific">Vannielia litorea</name>
    <dbReference type="NCBI Taxonomy" id="1217970"/>
    <lineage>
        <taxon>Bacteria</taxon>
        <taxon>Pseudomonadati</taxon>
        <taxon>Pseudomonadota</taxon>
        <taxon>Alphaproteobacteria</taxon>
        <taxon>Rhodobacterales</taxon>
        <taxon>Paracoccaceae</taxon>
        <taxon>Vannielia</taxon>
    </lineage>
</organism>
<sequence length="246" mass="26121">MGAALGFTRLNCMTQPYRRFCAVLLLVFGAGLFAPAGLHAQDSPAPAVEAGGESAAPLLIDDAGEPQTARVNTVGIIGEDVQVSWADDGSPLVRVAIPATVFMPIEEEERQDMLLTLQEELNRLGCDAGPVDGDWGRRSEQALDRLKAAVPDVSEMDLSITLAGLLQKMPEGTCPLICSVREVKVDNRCELKTCPSGQYLDTRGSCQVRQAKASTPKKSTTTNRSSGGGGGGSRKCATYNGRTYCN</sequence>
<accession>A0A1N6HAN7</accession>
<evidence type="ECO:0000256" key="1">
    <source>
        <dbReference type="SAM" id="MobiDB-lite"/>
    </source>
</evidence>
<dbReference type="STRING" id="1217970.SAMN05444002_3223"/>
<feature type="region of interest" description="Disordered" evidence="1">
    <location>
        <begin position="210"/>
        <end position="234"/>
    </location>
</feature>
<dbReference type="AlphaFoldDB" id="A0A1N6HAN7"/>
<name>A0A1N6HAN7_9RHOB</name>
<dbReference type="Proteomes" id="UP000184932">
    <property type="component" value="Unassembled WGS sequence"/>
</dbReference>
<feature type="compositionally biased region" description="Low complexity" evidence="1">
    <location>
        <begin position="211"/>
        <end position="222"/>
    </location>
</feature>
<evidence type="ECO:0000313" key="2">
    <source>
        <dbReference type="EMBL" id="SIO16894.1"/>
    </source>
</evidence>
<protein>
    <submittedName>
        <fullName evidence="2">Uncharacterized protein</fullName>
    </submittedName>
</protein>
<keyword evidence="3" id="KW-1185">Reference proteome</keyword>
<evidence type="ECO:0000313" key="3">
    <source>
        <dbReference type="Proteomes" id="UP000184932"/>
    </source>
</evidence>
<dbReference type="EMBL" id="FSRL01000001">
    <property type="protein sequence ID" value="SIO16894.1"/>
    <property type="molecule type" value="Genomic_DNA"/>
</dbReference>
<proteinExistence type="predicted"/>